<evidence type="ECO:0000256" key="5">
    <source>
        <dbReference type="ARBA" id="ARBA00020164"/>
    </source>
</evidence>
<organism evidence="9">
    <name type="scientific">marine sediment metagenome</name>
    <dbReference type="NCBI Taxonomy" id="412755"/>
    <lineage>
        <taxon>unclassified sequences</taxon>
        <taxon>metagenomes</taxon>
        <taxon>ecological metagenomes</taxon>
    </lineage>
</organism>
<keyword evidence="8" id="KW-0456">Lyase</keyword>
<evidence type="ECO:0000256" key="1">
    <source>
        <dbReference type="ARBA" id="ARBA00001784"/>
    </source>
</evidence>
<protein>
    <recommendedName>
        <fullName evidence="5">Alpha-acetolactate decarboxylase</fullName>
        <ecNumber evidence="4">4.1.1.5</ecNumber>
    </recommendedName>
</protein>
<evidence type="ECO:0000256" key="2">
    <source>
        <dbReference type="ARBA" id="ARBA00005170"/>
    </source>
</evidence>
<dbReference type="AlphaFoldDB" id="A0A0F9W4X8"/>
<comment type="catalytic activity">
    <reaction evidence="1">
        <text>(2S)-2-acetolactate + H(+) = (R)-acetoin + CO2</text>
        <dbReference type="Rhea" id="RHEA:21580"/>
        <dbReference type="ChEBI" id="CHEBI:15378"/>
        <dbReference type="ChEBI" id="CHEBI:15686"/>
        <dbReference type="ChEBI" id="CHEBI:16526"/>
        <dbReference type="ChEBI" id="CHEBI:58476"/>
        <dbReference type="EC" id="4.1.1.5"/>
    </reaction>
</comment>
<dbReference type="EMBL" id="LAZR01000003">
    <property type="protein sequence ID" value="KKO11380.1"/>
    <property type="molecule type" value="Genomic_DNA"/>
</dbReference>
<dbReference type="Gene3D" id="3.30.1330.80">
    <property type="entry name" value="Hypothetical protein, similar to alpha- acetolactate decarboxylase, domain 2"/>
    <property type="match status" value="2"/>
</dbReference>
<dbReference type="GO" id="GO:0045151">
    <property type="term" value="P:acetoin biosynthetic process"/>
    <property type="evidence" value="ECO:0007669"/>
    <property type="project" value="UniProtKB-KW"/>
</dbReference>
<dbReference type="EC" id="4.1.1.5" evidence="4"/>
<gene>
    <name evidence="9" type="ORF">LCGC14_0018610</name>
</gene>
<dbReference type="CDD" id="cd17299">
    <property type="entry name" value="acetolactate_decarboxylase"/>
    <property type="match status" value="1"/>
</dbReference>
<dbReference type="SUPFAM" id="SSF117856">
    <property type="entry name" value="AF0104/ALDC/Ptd012-like"/>
    <property type="match status" value="1"/>
</dbReference>
<reference evidence="9" key="1">
    <citation type="journal article" date="2015" name="Nature">
        <title>Complex archaea that bridge the gap between prokaryotes and eukaryotes.</title>
        <authorList>
            <person name="Spang A."/>
            <person name="Saw J.H."/>
            <person name="Jorgensen S.L."/>
            <person name="Zaremba-Niedzwiedzka K."/>
            <person name="Martijn J."/>
            <person name="Lind A.E."/>
            <person name="van Eijk R."/>
            <person name="Schleper C."/>
            <person name="Guy L."/>
            <person name="Ettema T.J."/>
        </authorList>
    </citation>
    <scope>NUCLEOTIDE SEQUENCE</scope>
</reference>
<evidence type="ECO:0000256" key="4">
    <source>
        <dbReference type="ARBA" id="ARBA00013204"/>
    </source>
</evidence>
<comment type="caution">
    <text evidence="9">The sequence shown here is derived from an EMBL/GenBank/DDBJ whole genome shotgun (WGS) entry which is preliminary data.</text>
</comment>
<keyword evidence="6" id="KW-0210">Decarboxylase</keyword>
<evidence type="ECO:0000256" key="7">
    <source>
        <dbReference type="ARBA" id="ARBA00023061"/>
    </source>
</evidence>
<comment type="pathway">
    <text evidence="2">Polyol metabolism; (R,R)-butane-2,3-diol biosynthesis; (R,R)-butane-2,3-diol from pyruvate: step 2/3.</text>
</comment>
<proteinExistence type="inferred from homology"/>
<dbReference type="Pfam" id="PF03306">
    <property type="entry name" value="AAL_decarboxy"/>
    <property type="match status" value="1"/>
</dbReference>
<dbReference type="UniPathway" id="UPA00626">
    <property type="reaction ID" value="UER00678"/>
</dbReference>
<evidence type="ECO:0000256" key="8">
    <source>
        <dbReference type="ARBA" id="ARBA00023239"/>
    </source>
</evidence>
<evidence type="ECO:0000256" key="6">
    <source>
        <dbReference type="ARBA" id="ARBA00022793"/>
    </source>
</evidence>
<sequence>MRALIAPIAAALMIAGCSPGPADPETLYQTSTITALMAGAYDGRTRCGQLTARGDFGLGTFNALDGEMVVLDGVVYQVRVDDRVSRAGDAMRTPFAVVTFFDADAISTVVGPIALAQLRSQVDSLLAKPNLPYAVRIDGLFKRVTVRSVPRQNRPYPELAEVVKDQAIFELHDVRGTVIGFALPQALGALNVAGHHWHFLTADRNAGGHVLDLVADKVTICIDDCDSLYVAFAAAGKLTRADLTPPDPDVLHRIENQPMCRPTHPTLPFAGNCA</sequence>
<accession>A0A0F9W4X8</accession>
<dbReference type="PANTHER" id="PTHR35524">
    <property type="entry name" value="ALPHA-ACETOLACTATE DECARBOXYLASE"/>
    <property type="match status" value="1"/>
</dbReference>
<dbReference type="PROSITE" id="PS51257">
    <property type="entry name" value="PROKAR_LIPOPROTEIN"/>
    <property type="match status" value="1"/>
</dbReference>
<dbReference type="PIRSF" id="PIRSF001332">
    <property type="entry name" value="Acetolac_decarb"/>
    <property type="match status" value="1"/>
</dbReference>
<evidence type="ECO:0000313" key="9">
    <source>
        <dbReference type="EMBL" id="KKO11380.1"/>
    </source>
</evidence>
<name>A0A0F9W4X8_9ZZZZ</name>
<dbReference type="PANTHER" id="PTHR35524:SF1">
    <property type="entry name" value="ALPHA-ACETOLACTATE DECARBOXYLASE"/>
    <property type="match status" value="1"/>
</dbReference>
<dbReference type="InterPro" id="IPR005128">
    <property type="entry name" value="Acetolactate_a_deCO2ase"/>
</dbReference>
<dbReference type="GO" id="GO:0047605">
    <property type="term" value="F:acetolactate decarboxylase activity"/>
    <property type="evidence" value="ECO:0007669"/>
    <property type="project" value="UniProtKB-EC"/>
</dbReference>
<dbReference type="NCBIfam" id="TIGR01252">
    <property type="entry name" value="acetolac_decarb"/>
    <property type="match status" value="1"/>
</dbReference>
<evidence type="ECO:0000256" key="3">
    <source>
        <dbReference type="ARBA" id="ARBA00007106"/>
    </source>
</evidence>
<comment type="similarity">
    <text evidence="3">Belongs to the alpha-acetolactate decarboxylase family.</text>
</comment>
<keyword evidence="7" id="KW-0005">Acetoin biosynthesis</keyword>